<organism evidence="1">
    <name type="scientific">Tanacetum cinerariifolium</name>
    <name type="common">Dalmatian daisy</name>
    <name type="synonym">Chrysanthemum cinerariifolium</name>
    <dbReference type="NCBI Taxonomy" id="118510"/>
    <lineage>
        <taxon>Eukaryota</taxon>
        <taxon>Viridiplantae</taxon>
        <taxon>Streptophyta</taxon>
        <taxon>Embryophyta</taxon>
        <taxon>Tracheophyta</taxon>
        <taxon>Spermatophyta</taxon>
        <taxon>Magnoliopsida</taxon>
        <taxon>eudicotyledons</taxon>
        <taxon>Gunneridae</taxon>
        <taxon>Pentapetalae</taxon>
        <taxon>asterids</taxon>
        <taxon>campanulids</taxon>
        <taxon>Asterales</taxon>
        <taxon>Asteraceae</taxon>
        <taxon>Asteroideae</taxon>
        <taxon>Anthemideae</taxon>
        <taxon>Anthemidinae</taxon>
        <taxon>Tanacetum</taxon>
    </lineage>
</organism>
<accession>A0A699V443</accession>
<comment type="caution">
    <text evidence="1">The sequence shown here is derived from an EMBL/GenBank/DDBJ whole genome shotgun (WGS) entry which is preliminary data.</text>
</comment>
<dbReference type="EMBL" id="BKCJ011384986">
    <property type="protein sequence ID" value="GFD28399.1"/>
    <property type="molecule type" value="Genomic_DNA"/>
</dbReference>
<dbReference type="AlphaFoldDB" id="A0A699V443"/>
<proteinExistence type="predicted"/>
<sequence length="45" mass="5040">MFVMISQKVVGGDPLLTLIAVHWFKLETSRSKVALKLLKPCSLIK</sequence>
<evidence type="ECO:0000313" key="1">
    <source>
        <dbReference type="EMBL" id="GFD28399.1"/>
    </source>
</evidence>
<gene>
    <name evidence="1" type="ORF">Tci_900368</name>
</gene>
<feature type="non-terminal residue" evidence="1">
    <location>
        <position position="45"/>
    </location>
</feature>
<name>A0A699V443_TANCI</name>
<reference evidence="1" key="1">
    <citation type="journal article" date="2019" name="Sci. Rep.">
        <title>Draft genome of Tanacetum cinerariifolium, the natural source of mosquito coil.</title>
        <authorList>
            <person name="Yamashiro T."/>
            <person name="Shiraishi A."/>
            <person name="Satake H."/>
            <person name="Nakayama K."/>
        </authorList>
    </citation>
    <scope>NUCLEOTIDE SEQUENCE</scope>
</reference>
<protein>
    <submittedName>
        <fullName evidence="1">Protein enhanced disease resistance 2-like isoform X2</fullName>
    </submittedName>
</protein>